<dbReference type="Pfam" id="PF02107">
    <property type="entry name" value="FlgH"/>
    <property type="match status" value="1"/>
</dbReference>
<dbReference type="GO" id="GO:0071973">
    <property type="term" value="P:bacterial-type flagellum-dependent cell motility"/>
    <property type="evidence" value="ECO:0007669"/>
    <property type="project" value="InterPro"/>
</dbReference>
<keyword evidence="7" id="KW-0564">Palmitate</keyword>
<dbReference type="OrthoDB" id="9789463at2"/>
<reference evidence="14" key="1">
    <citation type="submission" date="2016-02" db="EMBL/GenBank/DDBJ databases">
        <authorList>
            <person name="Schultz-Johansen M."/>
            <person name="Glaring M.A."/>
            <person name="Bech P.K."/>
            <person name="Stougaard P."/>
        </authorList>
    </citation>
    <scope>NUCLEOTIDE SEQUENCE [LARGE SCALE GENOMIC DNA]</scope>
    <source>
        <strain evidence="14">S66</strain>
    </source>
</reference>
<dbReference type="NCBIfam" id="NF009338">
    <property type="entry name" value="PRK12698.1"/>
    <property type="match status" value="1"/>
</dbReference>
<keyword evidence="5 11" id="KW-0732">Signal</keyword>
<evidence type="ECO:0000256" key="4">
    <source>
        <dbReference type="ARBA" id="ARBA00011439"/>
    </source>
</evidence>
<accession>A0A148KP16</accession>
<protein>
    <recommendedName>
        <fullName evidence="11">Flagellar L-ring protein</fullName>
    </recommendedName>
    <alternativeName>
        <fullName evidence="11">Basal body L-ring protein</fullName>
    </alternativeName>
</protein>
<evidence type="ECO:0000256" key="3">
    <source>
        <dbReference type="ARBA" id="ARBA00006929"/>
    </source>
</evidence>
<dbReference type="NCBIfam" id="NF001304">
    <property type="entry name" value="PRK00249.1-4"/>
    <property type="match status" value="1"/>
</dbReference>
<dbReference type="PANTHER" id="PTHR34933">
    <property type="entry name" value="FLAGELLAR L-RING PROTEIN"/>
    <property type="match status" value="1"/>
</dbReference>
<feature type="chain" id="PRO_5008866421" description="Flagellar L-ring protein" evidence="12">
    <location>
        <begin position="22"/>
        <end position="232"/>
    </location>
</feature>
<gene>
    <name evidence="11" type="primary">flgH</name>
    <name evidence="13" type="ORF">AX660_20480</name>
</gene>
<dbReference type="STRING" id="1799789.AX660_20480"/>
<keyword evidence="10 11" id="KW-0449">Lipoprotein</keyword>
<dbReference type="AlphaFoldDB" id="A0A148KP16"/>
<dbReference type="HAMAP" id="MF_00415">
    <property type="entry name" value="FlgH"/>
    <property type="match status" value="1"/>
</dbReference>
<dbReference type="PROSITE" id="PS51257">
    <property type="entry name" value="PROKAR_LIPOPROTEIN"/>
    <property type="match status" value="1"/>
</dbReference>
<keyword evidence="14" id="KW-1185">Reference proteome</keyword>
<evidence type="ECO:0000256" key="5">
    <source>
        <dbReference type="ARBA" id="ARBA00022729"/>
    </source>
</evidence>
<comment type="function">
    <text evidence="1 11">Assembles around the rod to form the L-ring and probably protects the motor/basal body from shearing forces during rotation.</text>
</comment>
<evidence type="ECO:0000256" key="9">
    <source>
        <dbReference type="ARBA" id="ARBA00023237"/>
    </source>
</evidence>
<keyword evidence="13" id="KW-0282">Flagellum</keyword>
<keyword evidence="8 11" id="KW-0975">Bacterial flagellum</keyword>
<dbReference type="PANTHER" id="PTHR34933:SF1">
    <property type="entry name" value="FLAGELLAR L-RING PROTEIN"/>
    <property type="match status" value="1"/>
</dbReference>
<dbReference type="InterPro" id="IPR000527">
    <property type="entry name" value="Flag_Lring"/>
</dbReference>
<comment type="similarity">
    <text evidence="3 11">Belongs to the FlgH family.</text>
</comment>
<keyword evidence="13" id="KW-0966">Cell projection</keyword>
<evidence type="ECO:0000256" key="10">
    <source>
        <dbReference type="ARBA" id="ARBA00023288"/>
    </source>
</evidence>
<proteinExistence type="inferred from homology"/>
<sequence>MLVSKLAKLWGLLLVAFTLLSACKSTPHEVMPNDPFYAPIIAEIPEQKIAQDGSIFQADMANSLYSDVKARRVGDIITVNLQERTQATKSAGTSTNKDTSVDVNPIIGLGGNALNIGNESIQLGLGATNAFSGDASTNQSNNLVGNISVTVVQVLPNQNLLVRGEKWLTLNNGDEYIRLTGVVRPADVSPSNEIVSTKIANARIQYSGTGTFASAQKEGWLSSFFSSEYWPF</sequence>
<dbReference type="GO" id="GO:0003774">
    <property type="term" value="F:cytoskeletal motor activity"/>
    <property type="evidence" value="ECO:0007669"/>
    <property type="project" value="InterPro"/>
</dbReference>
<evidence type="ECO:0000256" key="12">
    <source>
        <dbReference type="SAM" id="SignalP"/>
    </source>
</evidence>
<evidence type="ECO:0000256" key="6">
    <source>
        <dbReference type="ARBA" id="ARBA00023136"/>
    </source>
</evidence>
<evidence type="ECO:0000256" key="7">
    <source>
        <dbReference type="ARBA" id="ARBA00023139"/>
    </source>
</evidence>
<evidence type="ECO:0000256" key="2">
    <source>
        <dbReference type="ARBA" id="ARBA00004635"/>
    </source>
</evidence>
<evidence type="ECO:0000256" key="8">
    <source>
        <dbReference type="ARBA" id="ARBA00023143"/>
    </source>
</evidence>
<comment type="subcellular location">
    <subcellularLocation>
        <location evidence="11">Cell outer membrane</location>
        <topology evidence="11">Lipid-anchor</topology>
    </subcellularLocation>
    <subcellularLocation>
        <location evidence="11">Bacterial flagellum basal body</location>
    </subcellularLocation>
    <subcellularLocation>
        <location evidence="2">Membrane</location>
        <topology evidence="2">Lipid-anchor</topology>
    </subcellularLocation>
</comment>
<dbReference type="EMBL" id="LSNE01000009">
    <property type="protein sequence ID" value="KXI28021.1"/>
    <property type="molecule type" value="Genomic_DNA"/>
</dbReference>
<evidence type="ECO:0000313" key="14">
    <source>
        <dbReference type="Proteomes" id="UP000070299"/>
    </source>
</evidence>
<comment type="caution">
    <text evidence="13">The sequence shown here is derived from an EMBL/GenBank/DDBJ whole genome shotgun (WGS) entry which is preliminary data.</text>
</comment>
<feature type="signal peptide" evidence="12">
    <location>
        <begin position="1"/>
        <end position="21"/>
    </location>
</feature>
<name>A0A148KP16_9ALTE</name>
<evidence type="ECO:0000256" key="1">
    <source>
        <dbReference type="ARBA" id="ARBA00002591"/>
    </source>
</evidence>
<dbReference type="GO" id="GO:0009279">
    <property type="term" value="C:cell outer membrane"/>
    <property type="evidence" value="ECO:0007669"/>
    <property type="project" value="UniProtKB-SubCell"/>
</dbReference>
<organism evidence="13 14">
    <name type="scientific">Paraglaciecola hydrolytica</name>
    <dbReference type="NCBI Taxonomy" id="1799789"/>
    <lineage>
        <taxon>Bacteria</taxon>
        <taxon>Pseudomonadati</taxon>
        <taxon>Pseudomonadota</taxon>
        <taxon>Gammaproteobacteria</taxon>
        <taxon>Alteromonadales</taxon>
        <taxon>Alteromonadaceae</taxon>
        <taxon>Paraglaciecola</taxon>
    </lineage>
</organism>
<keyword evidence="13" id="KW-0969">Cilium</keyword>
<dbReference type="RefSeq" id="WP_068380029.1">
    <property type="nucleotide sequence ID" value="NZ_LSNE01000009.1"/>
</dbReference>
<comment type="subunit">
    <text evidence="4 11">The basal body constitutes a major portion of the flagellar organelle and consists of four rings (L,P,S, and M) mounted on a central rod.</text>
</comment>
<keyword evidence="9 11" id="KW-0998">Cell outer membrane</keyword>
<keyword evidence="6 11" id="KW-0472">Membrane</keyword>
<evidence type="ECO:0000256" key="11">
    <source>
        <dbReference type="HAMAP-Rule" id="MF_00415"/>
    </source>
</evidence>
<dbReference type="Proteomes" id="UP000070299">
    <property type="component" value="Unassembled WGS sequence"/>
</dbReference>
<evidence type="ECO:0000313" key="13">
    <source>
        <dbReference type="EMBL" id="KXI28021.1"/>
    </source>
</evidence>
<dbReference type="PRINTS" id="PR01008">
    <property type="entry name" value="FLGLRINGFLGH"/>
</dbReference>
<dbReference type="GO" id="GO:0009427">
    <property type="term" value="C:bacterial-type flagellum basal body, distal rod, L ring"/>
    <property type="evidence" value="ECO:0007669"/>
    <property type="project" value="InterPro"/>
</dbReference>